<evidence type="ECO:0000313" key="4">
    <source>
        <dbReference type="EMBL" id="PTB19261.1"/>
    </source>
</evidence>
<dbReference type="PRINTS" id="PR00080">
    <property type="entry name" value="SDRFAMILY"/>
</dbReference>
<dbReference type="InterPro" id="IPR051122">
    <property type="entry name" value="SDR_DHRS6-like"/>
</dbReference>
<evidence type="ECO:0000256" key="3">
    <source>
        <dbReference type="ARBA" id="ARBA00023027"/>
    </source>
</evidence>
<dbReference type="PANTHER" id="PTHR43477:SF4">
    <property type="entry name" value="DEHYDROGENASE_REDUCTASE SDR FAMILY MEMBER 6"/>
    <property type="match status" value="1"/>
</dbReference>
<dbReference type="PROSITE" id="PS00061">
    <property type="entry name" value="ADH_SHORT"/>
    <property type="match status" value="1"/>
</dbReference>
<sequence length="258" mass="26968">MNASETHFPSPPSERLAGKVALVTAAAQGIGRACAERFAREGARVIATDIRVDLFGNVPFETRKLDVRDSAAIAALARELGGVDVLLNGAGFVHAGTVLECEEADWDFSFDLNAKSMYRTIRAFLPAMLERGGGSIVNVASAASSVKGVPNRFAYGASKAAVVGLTKSVAADFVTRGIRCNAICPGTVESPSLEQRIAAQASEQGKSVAEVQAAFVARQPMGRIGRPEEIAALAAYLASDEAGFTTGQIHVIDGGWSN</sequence>
<dbReference type="InterPro" id="IPR036291">
    <property type="entry name" value="NAD(P)-bd_dom_sf"/>
</dbReference>
<reference evidence="4 5" key="1">
    <citation type="submission" date="2018-03" db="EMBL/GenBank/DDBJ databases">
        <title>Whole genome analyses suggest that Burkholderia sensu lato contains two further novel genera in the rhizoxinica-symbiotica group Mycetohabitans gen. nov., and Trinickia gen. nov.: implications for the evolution of diazotrophy and nodulation in the Burkholderiaceae.</title>
        <authorList>
            <person name="Estrada De Los Santos P."/>
            <person name="Palmer M."/>
            <person name="Chavez-Ramirez B."/>
            <person name="Steenkamp E.T."/>
            <person name="Hirsch A.M."/>
            <person name="Manyaka P."/>
            <person name="Maluk M."/>
            <person name="Lafos M."/>
            <person name="Crook M."/>
            <person name="Gross E."/>
            <person name="Simon M.F."/>
            <person name="Bueno Dos Reis Junior F."/>
            <person name="Poole P.S."/>
            <person name="Venter S.N."/>
            <person name="James E.K."/>
        </authorList>
    </citation>
    <scope>NUCLEOTIDE SEQUENCE [LARGE SCALE GENOMIC DNA]</scope>
    <source>
        <strain evidence="4 5">JPY-366</strain>
    </source>
</reference>
<dbReference type="CDD" id="cd05368">
    <property type="entry name" value="DHRS6_like_SDR_c"/>
    <property type="match status" value="1"/>
</dbReference>
<dbReference type="PANTHER" id="PTHR43477">
    <property type="entry name" value="DIHYDROANTICAPSIN 7-DEHYDROGENASE"/>
    <property type="match status" value="1"/>
</dbReference>
<gene>
    <name evidence="4" type="ORF">C9I57_19800</name>
</gene>
<organism evidence="4 5">
    <name type="scientific">Trinickia symbiotica</name>
    <dbReference type="NCBI Taxonomy" id="863227"/>
    <lineage>
        <taxon>Bacteria</taxon>
        <taxon>Pseudomonadati</taxon>
        <taxon>Pseudomonadota</taxon>
        <taxon>Betaproteobacteria</taxon>
        <taxon>Burkholderiales</taxon>
        <taxon>Burkholderiaceae</taxon>
        <taxon>Trinickia</taxon>
    </lineage>
</organism>
<dbReference type="InterPro" id="IPR002347">
    <property type="entry name" value="SDR_fam"/>
</dbReference>
<evidence type="ECO:0000313" key="5">
    <source>
        <dbReference type="Proteomes" id="UP000240638"/>
    </source>
</evidence>
<dbReference type="GO" id="GO:0016491">
    <property type="term" value="F:oxidoreductase activity"/>
    <property type="evidence" value="ECO:0007669"/>
    <property type="project" value="UniProtKB-KW"/>
</dbReference>
<accession>A0A2T3XRX3</accession>
<dbReference type="Pfam" id="PF13561">
    <property type="entry name" value="adh_short_C2"/>
    <property type="match status" value="1"/>
</dbReference>
<comment type="similarity">
    <text evidence="1">Belongs to the short-chain dehydrogenases/reductases (SDR) family.</text>
</comment>
<dbReference type="PRINTS" id="PR00081">
    <property type="entry name" value="GDHRDH"/>
</dbReference>
<dbReference type="AlphaFoldDB" id="A0A2T3XRX3"/>
<keyword evidence="3" id="KW-0520">NAD</keyword>
<dbReference type="InterPro" id="IPR020904">
    <property type="entry name" value="Sc_DH/Rdtase_CS"/>
</dbReference>
<evidence type="ECO:0000256" key="2">
    <source>
        <dbReference type="ARBA" id="ARBA00023002"/>
    </source>
</evidence>
<evidence type="ECO:0000256" key="1">
    <source>
        <dbReference type="ARBA" id="ARBA00006484"/>
    </source>
</evidence>
<dbReference type="SUPFAM" id="SSF51735">
    <property type="entry name" value="NAD(P)-binding Rossmann-fold domains"/>
    <property type="match status" value="1"/>
</dbReference>
<dbReference type="EMBL" id="PYUC01000009">
    <property type="protein sequence ID" value="PTB19261.1"/>
    <property type="molecule type" value="Genomic_DNA"/>
</dbReference>
<name>A0A2T3XRX3_9BURK</name>
<proteinExistence type="inferred from homology"/>
<dbReference type="FunFam" id="3.40.50.720:FF:000084">
    <property type="entry name" value="Short-chain dehydrogenase reductase"/>
    <property type="match status" value="1"/>
</dbReference>
<comment type="caution">
    <text evidence="4">The sequence shown here is derived from an EMBL/GenBank/DDBJ whole genome shotgun (WGS) entry which is preliminary data.</text>
</comment>
<dbReference type="Proteomes" id="UP000240638">
    <property type="component" value="Unassembled WGS sequence"/>
</dbReference>
<dbReference type="RefSeq" id="WP_107152317.1">
    <property type="nucleotide sequence ID" value="NZ_PYUC01000009.1"/>
</dbReference>
<keyword evidence="2" id="KW-0560">Oxidoreductase</keyword>
<dbReference type="Gene3D" id="3.40.50.720">
    <property type="entry name" value="NAD(P)-binding Rossmann-like Domain"/>
    <property type="match status" value="1"/>
</dbReference>
<protein>
    <submittedName>
        <fullName evidence="4">NAD(P)-dependent oxidoreductase</fullName>
    </submittedName>
</protein>